<dbReference type="OrthoDB" id="5832782at2"/>
<dbReference type="InterPro" id="IPR053784">
    <property type="entry name" value="Choice_anch_U_dom"/>
</dbReference>
<dbReference type="NCBIfam" id="NF012211">
    <property type="entry name" value="tand_rpt_95"/>
    <property type="match status" value="3"/>
</dbReference>
<dbReference type="STRING" id="1216006.VA7868_03907"/>
<dbReference type="GO" id="GO:0016853">
    <property type="term" value="F:isomerase activity"/>
    <property type="evidence" value="ECO:0007669"/>
    <property type="project" value="UniProtKB-KW"/>
</dbReference>
<dbReference type="PANTHER" id="PTHR34720:SF9">
    <property type="entry name" value="BLR4714 PROTEIN"/>
    <property type="match status" value="1"/>
</dbReference>
<dbReference type="RefSeq" id="WP_073605509.1">
    <property type="nucleotide sequence ID" value="NZ_FQXZ01000044.1"/>
</dbReference>
<feature type="region of interest" description="Disordered" evidence="1">
    <location>
        <begin position="1337"/>
        <end position="1379"/>
    </location>
</feature>
<dbReference type="Proteomes" id="UP000184608">
    <property type="component" value="Unassembled WGS sequence"/>
</dbReference>
<evidence type="ECO:0000313" key="3">
    <source>
        <dbReference type="Proteomes" id="UP000184608"/>
    </source>
</evidence>
<dbReference type="PANTHER" id="PTHR34720">
    <property type="entry name" value="MICROCYSTIN DEPENDENT PROTEIN"/>
    <property type="match status" value="1"/>
</dbReference>
<protein>
    <submittedName>
        <fullName evidence="2">Poly(Beta-D-mannuronate) C5 epimerase 2</fullName>
        <ecNumber evidence="2">5.1.3.-</ecNumber>
    </submittedName>
</protein>
<keyword evidence="2" id="KW-0413">Isomerase</keyword>
<dbReference type="Pfam" id="PF00353">
    <property type="entry name" value="HemolysinCabind"/>
    <property type="match status" value="1"/>
</dbReference>
<dbReference type="Pfam" id="PF17963">
    <property type="entry name" value="Big_9"/>
    <property type="match status" value="4"/>
</dbReference>
<feature type="region of interest" description="Disordered" evidence="1">
    <location>
        <begin position="320"/>
        <end position="344"/>
    </location>
</feature>
<proteinExistence type="predicted"/>
<dbReference type="InterPro" id="IPR038081">
    <property type="entry name" value="CalX-like_sf"/>
</dbReference>
<dbReference type="GO" id="GO:0005509">
    <property type="term" value="F:calcium ion binding"/>
    <property type="evidence" value="ECO:0007669"/>
    <property type="project" value="InterPro"/>
</dbReference>
<accession>A0A1M6BZI6</accession>
<name>A0A1M6BZI6_9VIBR</name>
<feature type="compositionally biased region" description="Polar residues" evidence="1">
    <location>
        <begin position="321"/>
        <end position="338"/>
    </location>
</feature>
<feature type="compositionally biased region" description="Acidic residues" evidence="1">
    <location>
        <begin position="2054"/>
        <end position="2065"/>
    </location>
</feature>
<feature type="region of interest" description="Disordered" evidence="1">
    <location>
        <begin position="2053"/>
        <end position="2073"/>
    </location>
</feature>
<dbReference type="InterPro" id="IPR001343">
    <property type="entry name" value="Hemolysn_Ca-bd"/>
</dbReference>
<dbReference type="EMBL" id="FQXZ01000044">
    <property type="protein sequence ID" value="SHI54172.1"/>
    <property type="molecule type" value="Genomic_DNA"/>
</dbReference>
<reference evidence="2 3" key="1">
    <citation type="submission" date="2016-11" db="EMBL/GenBank/DDBJ databases">
        <authorList>
            <person name="Jaros S."/>
            <person name="Januszkiewicz K."/>
            <person name="Wedrychowicz H."/>
        </authorList>
    </citation>
    <scope>NUCLEOTIDE SEQUENCE [LARGE SCALE GENOMIC DNA]</scope>
    <source>
        <strain evidence="2 3">CECT 7868</strain>
    </source>
</reference>
<feature type="compositionally biased region" description="Low complexity" evidence="1">
    <location>
        <begin position="1560"/>
        <end position="1579"/>
    </location>
</feature>
<dbReference type="Gene3D" id="2.60.40.2810">
    <property type="match status" value="2"/>
</dbReference>
<dbReference type="EC" id="5.1.3.-" evidence="2"/>
<sequence>MKPRSESCVSEKHVSGSAMSDSAMPGKTAGSGKERSHHITTSLSGTKKIVQSIVLPTVAALGAAAPAGAFISHSGSRSRRASTVRQGTSYYAIQSEQAETPADGFADFSLAQDGQPATIASASAPVTTAESKSKDILRKIQHSQRLLTKSRSQNSIHGDIHDWQGSSATMPGKMNVNRPLDGVELAVGSCGSYTASNTCNSVTACQWVGGSCVDASSDTTPPVFENSTPSQNSVGDTSVEISVDIDEAGTVYAVAVADGDSTPSSAQVIAGQNAAGSGADADNSVTLSSGSFSGTISLTGLSSGTAYDIYVVAQDDESPPIVQTSPTRLDITTTTPNNAPEVDLNGATGGTDNTASFSEGGGAVTIAPAATVTDADGDTITTITVSLTNDQDGADEGLNVTAAAQDALSGISGSSEITLQDTISITSATASAAEVQTFLRTITYNNTSSTPDSTARSVTVVINDGTDDSTTRTSTVSVTDVTAATTAADGFNTTTGTGLSPGIMFSSGDETLTIGSTSHTSGTANGVSGTDTLVTIDGADISGWTLSNFDTLNVPASTTVTMTSAQHNGFTSFTDNATQTIALTSGSDDVTGDATIETYQLGASYSGTFTLGTAAQNVTGADSAADTVDIDGLTVTGTLNGGTGTDVLEMGTGSNLSGATVSGFETLTLDSGASVTMTEAQHDAFSFINGAGTGQITISAATDGFSANATIETYVLGAANAVTLGAVGQNITGSSGDDTVNLSSGSYTGTLDGGSGTNTLVLANGADVTGATLSNFSVLTLPDGASVEMLASQLGIFSSTSATGTQQMTVSGDDDFTTLDGIETYVVGDDTTNTRTITLGGAATDVSATSATDAVTFSIGALTYTGTLTGEATVSDMLALDNGADITGATLNHMSDLTIASGASVTMTEAQHDSFNITANGTNAVTIADATDGFTGDGEVENYTLGSANTITLGTSGASLSQNVTGSSGNDTLTLGAAAYSGTFNGGDGTDTLVLADGANIASATISHFENLTLASGASVTMSAAQLAQFSGTITAAGAEQITVTGDGDFTTLPGVESYFVGDDSTDTRTITLGDATTSVSATSGSDAVTFELGSLTYTGSLTGEGTVNDSVSVDDGGDLSGATLSGIENLMLANGASITMSASQQAVFNGTVTAAGNETVNVTGDGSFTTLNNIESYIVGDSSSDSRTITLGSAATSVTATAVTDAVTFDVGTLTYTGTLTGDSTVADTITMDNSGDISGATINSAENLTLASGAGVSMTPAQLNGFSGTMTAPGSETVTFSGDGTLSGSNLSALETLATLAQASADTITLSAALAAGKTLIAGDTGSDGFVVTGSTGSQSVTGSAGGDTIDGGDGDDTLSPGAGTDTVTGGAGGDTFTGSVTDLNGDTIADLSADDRILLTGITGLSTSDVSFNAGTTLQIDTDANTGNGYEVQMTLSDSAGNNLTVDTVADTGSDTGITFVTNNTDPVITMSSALVTDENSSQTLTFSYTDADGDTVTAVQKTAPSHGSISISGTTITYTPATGYSGSDSFELTFSDGNGYSSDKTITVTVNAASHNSGNNSGSSSGSNSGSNSGGTTAPVNNAPVITLSSALITDEDSSGTVSFSYTDADGDTVTAFVKTAPQHGSLGVSGTTITYTPAADYSGSDHFVLTLGDGNGYTSDRTVNVTVNPVNDVPVANDDTSLTFTANAAGTYTLDVLANDTDADDDALQIVWVTPGSGRAVIQGNTVVLTTETTGTFTLKYGISDGNGGTDSASVTVVIVSSDALAPIVTPPADVEVNATGLFTRINPGVATAKSINGETLPVTLTDLTTTFFKPGLHTVYWQAEDNGHQGKASQRVIVHPLVTIGKDEDSTEGTAHSVGVYLNGEAPFYPLVIPYTVSGSADSSDHDLVNGHVIISSGTEGHIAFNIVADEEPEGTETLIITLDSSLNLGSKSSYTLSIHETNVAPEVRIAVTQNGESRTVVESSTDTVTVTATVTDANAGDSHTYEWINHDSHIVNLSDSDDVFSFSPAALSPGIYHLVLEVSDGTVTTSSDIYIEVVAELAALGTDDSDGDQIPDSEEGYKDSDNDGIPDYLDAISECNVIQEHALVSEHYLIEGEDGVCLRKGVTLAENETGGTRLMTNELADDPQAQNVGGIFDFIAYGLPKSGQSFQIVLPQRQPVPSDAVYRKYSAAHGWTDYIEDGHNHVYSAAGEEGYCPPPGDSVWSEGLTEGHWCVQLTIEDGGPNDHDGEANSAIEDPGGVATRSENRMPEAADDTVSVEMNGSVTIDVLSNDTDADSDTLSIASASADLGLVAVTENRLLYTPATDFYGTDTVHYSVTDNNGGTAAAVVTVNVIKTSVGSATPSDSATSSSGSSGSVSGLMIFVLGLLGIRRRR</sequence>
<keyword evidence="3" id="KW-1185">Reference proteome</keyword>
<dbReference type="Gene3D" id="2.60.40.3440">
    <property type="match status" value="1"/>
</dbReference>
<organism evidence="2 3">
    <name type="scientific">Vibrio aerogenes CECT 7868</name>
    <dbReference type="NCBI Taxonomy" id="1216006"/>
    <lineage>
        <taxon>Bacteria</taxon>
        <taxon>Pseudomonadati</taxon>
        <taxon>Pseudomonadota</taxon>
        <taxon>Gammaproteobacteria</taxon>
        <taxon>Vibrionales</taxon>
        <taxon>Vibrionaceae</taxon>
        <taxon>Vibrio</taxon>
    </lineage>
</organism>
<evidence type="ECO:0000256" key="1">
    <source>
        <dbReference type="SAM" id="MobiDB-lite"/>
    </source>
</evidence>
<dbReference type="NCBIfam" id="NF041766">
    <property type="entry name" value="choice_anch_U"/>
    <property type="match status" value="1"/>
</dbReference>
<feature type="region of interest" description="Disordered" evidence="1">
    <location>
        <begin position="1"/>
        <end position="43"/>
    </location>
</feature>
<gene>
    <name evidence="2" type="primary">algE2</name>
    <name evidence="2" type="ORF">VA7868_03907</name>
</gene>
<feature type="region of interest" description="Disordered" evidence="1">
    <location>
        <begin position="1557"/>
        <end position="1585"/>
    </location>
</feature>
<evidence type="ECO:0000313" key="2">
    <source>
        <dbReference type="EMBL" id="SHI54172.1"/>
    </source>
</evidence>
<dbReference type="PRINTS" id="PR00313">
    <property type="entry name" value="CABNDNGRPT"/>
</dbReference>
<dbReference type="SUPFAM" id="SSF141072">
    <property type="entry name" value="CalX-like"/>
    <property type="match status" value="1"/>
</dbReference>